<gene>
    <name evidence="3" type="ORF">C6P45_002341</name>
</gene>
<dbReference type="EMBL" id="PUHR01000229">
    <property type="protein sequence ID" value="KAG0657752.1"/>
    <property type="molecule type" value="Genomic_DNA"/>
</dbReference>
<dbReference type="AlphaFoldDB" id="A0A9P7B4H1"/>
<dbReference type="InterPro" id="IPR018871">
    <property type="entry name" value="GLEYA_adhesin_domain"/>
</dbReference>
<evidence type="ECO:0000313" key="4">
    <source>
        <dbReference type="Proteomes" id="UP000750334"/>
    </source>
</evidence>
<feature type="non-terminal residue" evidence="3">
    <location>
        <position position="1"/>
    </location>
</feature>
<evidence type="ECO:0000256" key="1">
    <source>
        <dbReference type="SAM" id="MobiDB-lite"/>
    </source>
</evidence>
<feature type="region of interest" description="Disordered" evidence="1">
    <location>
        <begin position="452"/>
        <end position="506"/>
    </location>
</feature>
<feature type="domain" description="PA14" evidence="2">
    <location>
        <begin position="54"/>
        <end position="211"/>
    </location>
</feature>
<organism evidence="3 4">
    <name type="scientific">Maudiozyma exigua</name>
    <name type="common">Yeast</name>
    <name type="synonym">Kazachstania exigua</name>
    <dbReference type="NCBI Taxonomy" id="34358"/>
    <lineage>
        <taxon>Eukaryota</taxon>
        <taxon>Fungi</taxon>
        <taxon>Dikarya</taxon>
        <taxon>Ascomycota</taxon>
        <taxon>Saccharomycotina</taxon>
        <taxon>Saccharomycetes</taxon>
        <taxon>Saccharomycetales</taxon>
        <taxon>Saccharomycetaceae</taxon>
        <taxon>Maudiozyma</taxon>
    </lineage>
</organism>
<reference evidence="3 4" key="1">
    <citation type="submission" date="2020-11" db="EMBL/GenBank/DDBJ databases">
        <title>Kefir isolates.</title>
        <authorList>
            <person name="Marcisauskas S."/>
            <person name="Kim Y."/>
            <person name="Blasche S."/>
        </authorList>
    </citation>
    <scope>NUCLEOTIDE SEQUENCE [LARGE SCALE GENOMIC DNA]</scope>
    <source>
        <strain evidence="3 4">OG2</strain>
    </source>
</reference>
<evidence type="ECO:0000313" key="3">
    <source>
        <dbReference type="EMBL" id="KAG0657752.1"/>
    </source>
</evidence>
<dbReference type="InterPro" id="IPR037524">
    <property type="entry name" value="PA14/GLEYA"/>
</dbReference>
<sequence>FTNAAQGCKPRGQGTEGFDMSLYHYDYYNTSAGPGFCFSSEYQSYDYMHGGYVTYAGGLFGTSSKITDLSLDFKLPELCTITNGTLPDNFNYPDEFTISNFTMLLTGYFYAETTGDYTFLLEADDLAYLSFGAGNAFDCCGMEQSVTDPDAFDLIVIWKDTGDLSGNVTFSLNEGIYYPIRLLYTNRDFYGVLSLKYTDPIGILHSDFSDQIFQFPDSPGGCANEVHYSTTVWTGTYTTTYSTTVFTSIGSDGYGTIETIYYIETPTPHNGIESSSIESSSFTPSSVSTIESSNTIYSSEVSSRMSSGVSSNPSRSSSSTFESFNTISSLQTSSSISSEISSTLPSSSLSTIGSSITTSQTSSSMSSDVSSNLLSSSLSTFKSSNTIYSSQLSSDITSEVSSNPLSSSIFSEIIPSSDSQLTSTDYSSTKISDVTSSQISTTSKVITIPSTIPTNEKDVSSNSVSRRPTSDSHSTTTGSRYTNQTTTSATTSGMKTSKVSSNSGLLQSVSTTGIKHSSNIISISSSSSITVINRTTISREEHTTGSSEMRSSSKPTIQVSTNYTRVTKSDFGSKTFNSNSGKEISESGLVSLYSKHIFYSTAMNVIETNSSNFIDFRDPFKTFTTPKTTSTEARELSSVFGKSTHSSDLSSIHHVSASLSTSTSVEILYDGSANSEKWIFSIIMVIFVHLAYFI</sequence>
<dbReference type="PROSITE" id="PS51820">
    <property type="entry name" value="PA14"/>
    <property type="match status" value="1"/>
</dbReference>
<dbReference type="Pfam" id="PF00624">
    <property type="entry name" value="Flocculin"/>
    <property type="match status" value="1"/>
</dbReference>
<dbReference type="Pfam" id="PF10528">
    <property type="entry name" value="GLEYA"/>
    <property type="match status" value="1"/>
</dbReference>
<dbReference type="Gene3D" id="2.60.120.1560">
    <property type="match status" value="1"/>
</dbReference>
<proteinExistence type="predicted"/>
<feature type="compositionally biased region" description="Polar residues" evidence="1">
    <location>
        <begin position="452"/>
        <end position="478"/>
    </location>
</feature>
<accession>A0A9P7B4H1</accession>
<dbReference type="GO" id="GO:0000128">
    <property type="term" value="P:flocculation"/>
    <property type="evidence" value="ECO:0007669"/>
    <property type="project" value="InterPro"/>
</dbReference>
<dbReference type="Proteomes" id="UP000750334">
    <property type="component" value="Unassembled WGS sequence"/>
</dbReference>
<name>A0A9P7B4H1_MAUEX</name>
<keyword evidence="4" id="KW-1185">Reference proteome</keyword>
<dbReference type="OrthoDB" id="4070235at2759"/>
<feature type="compositionally biased region" description="Low complexity" evidence="1">
    <location>
        <begin position="479"/>
        <end position="497"/>
    </location>
</feature>
<comment type="caution">
    <text evidence="3">The sequence shown here is derived from an EMBL/GenBank/DDBJ whole genome shotgun (WGS) entry which is preliminary data.</text>
</comment>
<dbReference type="InterPro" id="IPR001389">
    <property type="entry name" value="Flocculin"/>
</dbReference>
<evidence type="ECO:0000259" key="2">
    <source>
        <dbReference type="PROSITE" id="PS51820"/>
    </source>
</evidence>
<protein>
    <recommendedName>
        <fullName evidence="2">PA14 domain-containing protein</fullName>
    </recommendedName>
</protein>